<evidence type="ECO:0000259" key="5">
    <source>
        <dbReference type="Pfam" id="PF00151"/>
    </source>
</evidence>
<comment type="similarity">
    <text evidence="2 4">Belongs to the AB hydrolase superfamily. Lipase family.</text>
</comment>
<protein>
    <submittedName>
        <fullName evidence="6">Pancreatic lipase-related protein 3</fullName>
    </submittedName>
</protein>
<accession>A0A5B7ES78</accession>
<dbReference type="AlphaFoldDB" id="A0A5B7ES78"/>
<evidence type="ECO:0000256" key="3">
    <source>
        <dbReference type="ARBA" id="ARBA00022525"/>
    </source>
</evidence>
<evidence type="ECO:0000256" key="1">
    <source>
        <dbReference type="ARBA" id="ARBA00004613"/>
    </source>
</evidence>
<evidence type="ECO:0000256" key="2">
    <source>
        <dbReference type="ARBA" id="ARBA00010701"/>
    </source>
</evidence>
<comment type="subcellular location">
    <subcellularLocation>
        <location evidence="1">Secreted</location>
    </subcellularLocation>
</comment>
<dbReference type="InterPro" id="IPR029058">
    <property type="entry name" value="AB_hydrolase_fold"/>
</dbReference>
<sequence>MLSGRSYLHSFRSVFGFVLPIHTVIFTSTSDHSDITRVCAAACDWRWCSLVVVLLATTSSLASSMEQEAPPGTLVSLVSRLFQNLPSLKQALYAPRPALFVEGRSRKDAGGHSQAPAPDHQCFSELGCLSTGNEFHHSQHRPINLMAEAREVVNVTFRLYTREAPQGYAGERVTGLGRITGLDPAEPLFEFMPPSVRLDPSDALLVDVIHTDAGRFSFGGGYGLEQAVGHLDFYPNGGVNQPGCQPPLSAPFRWIHERRNFSTGRLTTEKAQIRAPGAAR</sequence>
<dbReference type="GO" id="GO:0016298">
    <property type="term" value="F:lipase activity"/>
    <property type="evidence" value="ECO:0007669"/>
    <property type="project" value="InterPro"/>
</dbReference>
<dbReference type="GO" id="GO:0005615">
    <property type="term" value="C:extracellular space"/>
    <property type="evidence" value="ECO:0007669"/>
    <property type="project" value="TreeGrafter"/>
</dbReference>
<dbReference type="InterPro" id="IPR013818">
    <property type="entry name" value="Lipase"/>
</dbReference>
<dbReference type="PANTHER" id="PTHR11610">
    <property type="entry name" value="LIPASE"/>
    <property type="match status" value="1"/>
</dbReference>
<dbReference type="Proteomes" id="UP000324222">
    <property type="component" value="Unassembled WGS sequence"/>
</dbReference>
<dbReference type="GO" id="GO:0016042">
    <property type="term" value="P:lipid catabolic process"/>
    <property type="evidence" value="ECO:0007669"/>
    <property type="project" value="TreeGrafter"/>
</dbReference>
<keyword evidence="7" id="KW-1185">Reference proteome</keyword>
<dbReference type="Pfam" id="PF00151">
    <property type="entry name" value="Lipase"/>
    <property type="match status" value="1"/>
</dbReference>
<reference evidence="6 7" key="1">
    <citation type="submission" date="2019-05" db="EMBL/GenBank/DDBJ databases">
        <title>Another draft genome of Portunus trituberculatus and its Hox gene families provides insights of decapod evolution.</title>
        <authorList>
            <person name="Jeong J.-H."/>
            <person name="Song I."/>
            <person name="Kim S."/>
            <person name="Choi T."/>
            <person name="Kim D."/>
            <person name="Ryu S."/>
            <person name="Kim W."/>
        </authorList>
    </citation>
    <scope>NUCLEOTIDE SEQUENCE [LARGE SCALE GENOMIC DNA]</scope>
    <source>
        <tissue evidence="6">Muscle</tissue>
    </source>
</reference>
<dbReference type="InterPro" id="IPR000734">
    <property type="entry name" value="TAG_lipase"/>
</dbReference>
<evidence type="ECO:0000256" key="4">
    <source>
        <dbReference type="RuleBase" id="RU004262"/>
    </source>
</evidence>
<dbReference type="OrthoDB" id="199913at2759"/>
<evidence type="ECO:0000313" key="7">
    <source>
        <dbReference type="Proteomes" id="UP000324222"/>
    </source>
</evidence>
<evidence type="ECO:0000313" key="6">
    <source>
        <dbReference type="EMBL" id="MPC37032.1"/>
    </source>
</evidence>
<dbReference type="Gene3D" id="3.40.50.1820">
    <property type="entry name" value="alpha/beta hydrolase"/>
    <property type="match status" value="2"/>
</dbReference>
<organism evidence="6 7">
    <name type="scientific">Portunus trituberculatus</name>
    <name type="common">Swimming crab</name>
    <name type="synonym">Neptunus trituberculatus</name>
    <dbReference type="NCBI Taxonomy" id="210409"/>
    <lineage>
        <taxon>Eukaryota</taxon>
        <taxon>Metazoa</taxon>
        <taxon>Ecdysozoa</taxon>
        <taxon>Arthropoda</taxon>
        <taxon>Crustacea</taxon>
        <taxon>Multicrustacea</taxon>
        <taxon>Malacostraca</taxon>
        <taxon>Eumalacostraca</taxon>
        <taxon>Eucarida</taxon>
        <taxon>Decapoda</taxon>
        <taxon>Pleocyemata</taxon>
        <taxon>Brachyura</taxon>
        <taxon>Eubrachyura</taxon>
        <taxon>Portunoidea</taxon>
        <taxon>Portunidae</taxon>
        <taxon>Portuninae</taxon>
        <taxon>Portunus</taxon>
    </lineage>
</organism>
<name>A0A5B7ES78_PORTR</name>
<comment type="caution">
    <text evidence="6">The sequence shown here is derived from an EMBL/GenBank/DDBJ whole genome shotgun (WGS) entry which is preliminary data.</text>
</comment>
<dbReference type="SUPFAM" id="SSF53474">
    <property type="entry name" value="alpha/beta-Hydrolases"/>
    <property type="match status" value="1"/>
</dbReference>
<gene>
    <name evidence="6" type="primary">PNLIPRP3_1</name>
    <name evidence="6" type="ORF">E2C01_030506</name>
</gene>
<keyword evidence="3" id="KW-0964">Secreted</keyword>
<proteinExistence type="inferred from homology"/>
<feature type="domain" description="Lipase" evidence="5">
    <location>
        <begin position="167"/>
        <end position="245"/>
    </location>
</feature>
<dbReference type="EMBL" id="VSRR010003666">
    <property type="protein sequence ID" value="MPC37032.1"/>
    <property type="molecule type" value="Genomic_DNA"/>
</dbReference>